<dbReference type="SUPFAM" id="SSF53067">
    <property type="entry name" value="Actin-like ATPase domain"/>
    <property type="match status" value="2"/>
</dbReference>
<dbReference type="InterPro" id="IPR001810">
    <property type="entry name" value="F-box_dom"/>
</dbReference>
<sequence length="377" mass="41958">MATLLRKILRLVGPKNAIKLSCASRAWRLLVSDNRLWIHFIQNHQRHGDLWDSVFFAELNLRSGYPLQPFPSQAGELSFMRIYGQRAQVPGPGSVIIDGGSGCCKFGWSKYACPLGRSTTFLEFGNIESPMYSRFRHFFATFYGRKQLKDAIHTVLFDMNVPAVCAVNQETLALFAARQTSEIVVNIGFQVTSVVPILNGKVMLKQNNFNFESLDTVRILKENLCYVAADYKTELLKDTRASLEVSAVGRFTLSKEHFQIGEILFQPCIAGVRATGLHQAVELCMDHCHAAELTGDDAWFKTTILSGGTGCLPGLAERLEKELSEILSPSLANGVEVVRPPHGLGQSLSATMISGCELKWRRLFRVACFYGHTFDVA</sequence>
<name>A0ABR1ZSJ8_9ROSI</name>
<dbReference type="Pfam" id="PF00646">
    <property type="entry name" value="F-box"/>
    <property type="match status" value="1"/>
</dbReference>
<dbReference type="Pfam" id="PF00022">
    <property type="entry name" value="Actin"/>
    <property type="match status" value="2"/>
</dbReference>
<evidence type="ECO:0000259" key="2">
    <source>
        <dbReference type="Pfam" id="PF00646"/>
    </source>
</evidence>
<proteinExistence type="inferred from homology"/>
<dbReference type="InterPro" id="IPR036047">
    <property type="entry name" value="F-box-like_dom_sf"/>
</dbReference>
<comment type="caution">
    <text evidence="3">The sequence shown here is derived from an EMBL/GenBank/DDBJ whole genome shotgun (WGS) entry which is preliminary data.</text>
</comment>
<evidence type="ECO:0000256" key="1">
    <source>
        <dbReference type="RuleBase" id="RU000487"/>
    </source>
</evidence>
<dbReference type="PANTHER" id="PTHR11937">
    <property type="entry name" value="ACTIN"/>
    <property type="match status" value="1"/>
</dbReference>
<feature type="domain" description="F-box" evidence="2">
    <location>
        <begin position="4"/>
        <end position="38"/>
    </location>
</feature>
<reference evidence="3 4" key="1">
    <citation type="journal article" date="2024" name="G3 (Bethesda)">
        <title>Genome assembly of Hibiscus sabdariffa L. provides insights into metabolisms of medicinal natural products.</title>
        <authorList>
            <person name="Kim T."/>
        </authorList>
    </citation>
    <scope>NUCLEOTIDE SEQUENCE [LARGE SCALE GENOMIC DNA]</scope>
    <source>
        <strain evidence="3">TK-2024</strain>
        <tissue evidence="3">Old leaves</tissue>
    </source>
</reference>
<dbReference type="Gene3D" id="3.90.640.10">
    <property type="entry name" value="Actin, Chain A, domain 4"/>
    <property type="match status" value="1"/>
</dbReference>
<comment type="similarity">
    <text evidence="1">Belongs to the actin family.</text>
</comment>
<evidence type="ECO:0000313" key="4">
    <source>
        <dbReference type="Proteomes" id="UP001396334"/>
    </source>
</evidence>
<dbReference type="Proteomes" id="UP001396334">
    <property type="component" value="Unassembled WGS sequence"/>
</dbReference>
<accession>A0ABR1ZSJ8</accession>
<dbReference type="InterPro" id="IPR043129">
    <property type="entry name" value="ATPase_NBD"/>
</dbReference>
<dbReference type="EMBL" id="JBBPBN010000632">
    <property type="protein sequence ID" value="KAK8483668.1"/>
    <property type="molecule type" value="Genomic_DNA"/>
</dbReference>
<keyword evidence="4" id="KW-1185">Reference proteome</keyword>
<organism evidence="3 4">
    <name type="scientific">Hibiscus sabdariffa</name>
    <name type="common">roselle</name>
    <dbReference type="NCBI Taxonomy" id="183260"/>
    <lineage>
        <taxon>Eukaryota</taxon>
        <taxon>Viridiplantae</taxon>
        <taxon>Streptophyta</taxon>
        <taxon>Embryophyta</taxon>
        <taxon>Tracheophyta</taxon>
        <taxon>Spermatophyta</taxon>
        <taxon>Magnoliopsida</taxon>
        <taxon>eudicotyledons</taxon>
        <taxon>Gunneridae</taxon>
        <taxon>Pentapetalae</taxon>
        <taxon>rosids</taxon>
        <taxon>malvids</taxon>
        <taxon>Malvales</taxon>
        <taxon>Malvaceae</taxon>
        <taxon>Malvoideae</taxon>
        <taxon>Hibiscus</taxon>
    </lineage>
</organism>
<gene>
    <name evidence="3" type="ORF">V6N11_061651</name>
</gene>
<dbReference type="SMART" id="SM00268">
    <property type="entry name" value="ACTIN"/>
    <property type="match status" value="1"/>
</dbReference>
<dbReference type="SUPFAM" id="SSF81383">
    <property type="entry name" value="F-box domain"/>
    <property type="match status" value="1"/>
</dbReference>
<protein>
    <recommendedName>
        <fullName evidence="2">F-box domain-containing protein</fullName>
    </recommendedName>
</protein>
<dbReference type="InterPro" id="IPR004000">
    <property type="entry name" value="Actin"/>
</dbReference>
<evidence type="ECO:0000313" key="3">
    <source>
        <dbReference type="EMBL" id="KAK8483668.1"/>
    </source>
</evidence>
<dbReference type="Gene3D" id="3.30.420.40">
    <property type="match status" value="3"/>
</dbReference>
<dbReference type="Gene3D" id="1.20.1280.50">
    <property type="match status" value="1"/>
</dbReference>